<feature type="compositionally biased region" description="Pro residues" evidence="1">
    <location>
        <begin position="238"/>
        <end position="247"/>
    </location>
</feature>
<dbReference type="Proteomes" id="UP000002035">
    <property type="component" value="Unassembled WGS sequence"/>
</dbReference>
<feature type="compositionally biased region" description="Basic and acidic residues" evidence="1">
    <location>
        <begin position="345"/>
        <end position="362"/>
    </location>
</feature>
<dbReference type="STRING" id="554155.C5FX93"/>
<feature type="compositionally biased region" description="Basic residues" evidence="1">
    <location>
        <begin position="322"/>
        <end position="332"/>
    </location>
</feature>
<dbReference type="RefSeq" id="XP_002843969.1">
    <property type="nucleotide sequence ID" value="XM_002843923.1"/>
</dbReference>
<dbReference type="OrthoDB" id="4173357at2759"/>
<evidence type="ECO:0000256" key="1">
    <source>
        <dbReference type="SAM" id="MobiDB-lite"/>
    </source>
</evidence>
<dbReference type="AlphaFoldDB" id="C5FX93"/>
<proteinExistence type="predicted"/>
<gene>
    <name evidence="2" type="ORF">MCYG_07752</name>
</gene>
<dbReference type="eggNOG" id="ENOG502RIGC">
    <property type="taxonomic scope" value="Eukaryota"/>
</dbReference>
<evidence type="ECO:0000313" key="2">
    <source>
        <dbReference type="EMBL" id="EEQ34933.1"/>
    </source>
</evidence>
<dbReference type="HOGENOM" id="CLU_424005_0_0_1"/>
<sequence length="528" mass="60056">MEPGTTYVQKLPSGKVGFVRRPIKIKPTKSILADAFLPNRDGPAWTPPYTCNLDPPPTDTIDLKDTNRPLPLTDGPSQSYHHCRECQLAARKYDPVVSNLGHRDAAADALPPAPSPIIEPHSPTYPRIHAAPAAETRHRCAVCGRYRSPSYQYRHPILPGRIPPTSVCRKCRFTYTSSSDSTESDDTDRRSRGRKRSRGRRSSSRQRPNKEPFIQPSPPPQILLQAPPQASQPQQAPISPPTPPLPPAVTRIESSPNIFHFCPNPPGLCTFRSRRDSYDYGLPSPASSPHCCATQSRHYIPDYKETGSSCCLHSHHHHCRHRESRPYTLRRSRSVDEPQIVPPESPRRSAVHEDISPPRQVDRPNTQDIDPWSRPTNENWANSHERLRKPRSPTCSPSPVRERRRVESCSFSPPRDKQPSRTKMCRFAPEETRSPSNVQYQTWDGDRPGRKYSHTISRDEEDSGWYNAQEYEKPVYIRSSRGLNNQPQPSQVITDRSSSNTIFIPKARRQFGTKLYLPDNYRGTTRHL</sequence>
<dbReference type="GeneID" id="9225531"/>
<name>C5FX93_ARTOC</name>
<feature type="compositionally biased region" description="Low complexity" evidence="1">
    <location>
        <begin position="222"/>
        <end position="237"/>
    </location>
</feature>
<dbReference type="EMBL" id="DS995707">
    <property type="protein sequence ID" value="EEQ34933.1"/>
    <property type="molecule type" value="Genomic_DNA"/>
</dbReference>
<reference evidence="3" key="1">
    <citation type="journal article" date="2012" name="MBio">
        <title>Comparative genome analysis of Trichophyton rubrum and related dermatophytes reveals candidate genes involved in infection.</title>
        <authorList>
            <person name="Martinez D.A."/>
            <person name="Oliver B.G."/>
            <person name="Graeser Y."/>
            <person name="Goldberg J.M."/>
            <person name="Li W."/>
            <person name="Martinez-Rossi N.M."/>
            <person name="Monod M."/>
            <person name="Shelest E."/>
            <person name="Barton R.C."/>
            <person name="Birch E."/>
            <person name="Brakhage A.A."/>
            <person name="Chen Z."/>
            <person name="Gurr S.J."/>
            <person name="Heiman D."/>
            <person name="Heitman J."/>
            <person name="Kosti I."/>
            <person name="Rossi A."/>
            <person name="Saif S."/>
            <person name="Samalova M."/>
            <person name="Saunders C.W."/>
            <person name="Shea T."/>
            <person name="Summerbell R.C."/>
            <person name="Xu J."/>
            <person name="Young S."/>
            <person name="Zeng Q."/>
            <person name="Birren B.W."/>
            <person name="Cuomo C.A."/>
            <person name="White T.C."/>
        </authorList>
    </citation>
    <scope>NUCLEOTIDE SEQUENCE [LARGE SCALE GENOMIC DNA]</scope>
    <source>
        <strain evidence="3">ATCC MYA-4605 / CBS 113480</strain>
    </source>
</reference>
<keyword evidence="3" id="KW-1185">Reference proteome</keyword>
<protein>
    <submittedName>
        <fullName evidence="2">Uncharacterized protein</fullName>
    </submittedName>
</protein>
<feature type="region of interest" description="Disordered" evidence="1">
    <location>
        <begin position="176"/>
        <end position="251"/>
    </location>
</feature>
<feature type="region of interest" description="Disordered" evidence="1">
    <location>
        <begin position="322"/>
        <end position="455"/>
    </location>
</feature>
<feature type="compositionally biased region" description="Polar residues" evidence="1">
    <location>
        <begin position="363"/>
        <end position="382"/>
    </location>
</feature>
<dbReference type="VEuPathDB" id="FungiDB:MCYG_07752"/>
<organism evidence="2 3">
    <name type="scientific">Arthroderma otae (strain ATCC MYA-4605 / CBS 113480)</name>
    <name type="common">Microsporum canis</name>
    <dbReference type="NCBI Taxonomy" id="554155"/>
    <lineage>
        <taxon>Eukaryota</taxon>
        <taxon>Fungi</taxon>
        <taxon>Dikarya</taxon>
        <taxon>Ascomycota</taxon>
        <taxon>Pezizomycotina</taxon>
        <taxon>Eurotiomycetes</taxon>
        <taxon>Eurotiomycetidae</taxon>
        <taxon>Onygenales</taxon>
        <taxon>Arthrodermataceae</taxon>
        <taxon>Microsporum</taxon>
    </lineage>
</organism>
<accession>C5FX93</accession>
<evidence type="ECO:0000313" key="3">
    <source>
        <dbReference type="Proteomes" id="UP000002035"/>
    </source>
</evidence>
<feature type="compositionally biased region" description="Basic residues" evidence="1">
    <location>
        <begin position="191"/>
        <end position="204"/>
    </location>
</feature>